<keyword evidence="2" id="KW-0805">Transcription regulation</keyword>
<evidence type="ECO:0000256" key="2">
    <source>
        <dbReference type="ARBA" id="ARBA00023015"/>
    </source>
</evidence>
<dbReference type="Proteomes" id="UP001595947">
    <property type="component" value="Unassembled WGS sequence"/>
</dbReference>
<dbReference type="Pfam" id="PF03466">
    <property type="entry name" value="LysR_substrate"/>
    <property type="match status" value="1"/>
</dbReference>
<dbReference type="CDD" id="cd05466">
    <property type="entry name" value="PBP2_LTTR_substrate"/>
    <property type="match status" value="1"/>
</dbReference>
<dbReference type="InterPro" id="IPR005119">
    <property type="entry name" value="LysR_subst-bd"/>
</dbReference>
<dbReference type="PANTHER" id="PTHR30126:SF40">
    <property type="entry name" value="HTH-TYPE TRANSCRIPTIONAL REGULATOR GLTR"/>
    <property type="match status" value="1"/>
</dbReference>
<dbReference type="RefSeq" id="WP_378036991.1">
    <property type="nucleotide sequence ID" value="NZ_JBHSIV010000015.1"/>
</dbReference>
<keyword evidence="7" id="KW-1185">Reference proteome</keyword>
<dbReference type="InterPro" id="IPR036390">
    <property type="entry name" value="WH_DNA-bd_sf"/>
</dbReference>
<accession>A0ABV9YNL6</accession>
<dbReference type="SUPFAM" id="SSF53850">
    <property type="entry name" value="Periplasmic binding protein-like II"/>
    <property type="match status" value="1"/>
</dbReference>
<sequence length="308" mass="32485">MDTRTPLRRLEIFCLVVDEGGVTRAADRLLIAQPAVTAQLRALEKSVGATLVARTGNRLVLTEAGDRLYAWAKDVLAGAGQVQRDVAQLAAGAAGALVVHASMAIGTYLLPPLVTRLRTERPAADITVHVGEPGAAIRAAAQGVADFSVTTFQDAADTEGLVARRLWDEPIVVGMGPHGPTDATDLSLAEIAALPMVAAPRDVAYDRMLSAQLHRHGVGSLTVMIRLGHAEAIKQTAIENGWACLIPGYAIAGDVAAGRMRAVPVRDVQLSESIGLYHRTTKYFSPLQRAALDLIEATARAAAWRGAG</sequence>
<reference evidence="7" key="1">
    <citation type="journal article" date="2019" name="Int. J. Syst. Evol. Microbiol.">
        <title>The Global Catalogue of Microorganisms (GCM) 10K type strain sequencing project: providing services to taxonomists for standard genome sequencing and annotation.</title>
        <authorList>
            <consortium name="The Broad Institute Genomics Platform"/>
            <consortium name="The Broad Institute Genome Sequencing Center for Infectious Disease"/>
            <person name="Wu L."/>
            <person name="Ma J."/>
        </authorList>
    </citation>
    <scope>NUCLEOTIDE SEQUENCE [LARGE SCALE GENOMIC DNA]</scope>
    <source>
        <strain evidence="7">CGMCC 4.7093</strain>
    </source>
</reference>
<dbReference type="Gene3D" id="3.40.190.290">
    <property type="match status" value="1"/>
</dbReference>
<name>A0ABV9YNL6_9PSEU</name>
<dbReference type="InterPro" id="IPR000847">
    <property type="entry name" value="LysR_HTH_N"/>
</dbReference>
<evidence type="ECO:0000256" key="4">
    <source>
        <dbReference type="ARBA" id="ARBA00023163"/>
    </source>
</evidence>
<keyword evidence="4" id="KW-0804">Transcription</keyword>
<feature type="domain" description="HTH lysR-type" evidence="5">
    <location>
        <begin position="1"/>
        <end position="62"/>
    </location>
</feature>
<keyword evidence="3" id="KW-0238">DNA-binding</keyword>
<gene>
    <name evidence="6" type="ORF">ACFPBZ_15580</name>
</gene>
<evidence type="ECO:0000313" key="6">
    <source>
        <dbReference type="EMBL" id="MFC5063643.1"/>
    </source>
</evidence>
<evidence type="ECO:0000256" key="1">
    <source>
        <dbReference type="ARBA" id="ARBA00009437"/>
    </source>
</evidence>
<protein>
    <submittedName>
        <fullName evidence="6">LysR family transcriptional regulator</fullName>
    </submittedName>
</protein>
<evidence type="ECO:0000259" key="5">
    <source>
        <dbReference type="PROSITE" id="PS50931"/>
    </source>
</evidence>
<dbReference type="Pfam" id="PF00126">
    <property type="entry name" value="HTH_1"/>
    <property type="match status" value="1"/>
</dbReference>
<dbReference type="PROSITE" id="PS50931">
    <property type="entry name" value="HTH_LYSR"/>
    <property type="match status" value="1"/>
</dbReference>
<dbReference type="PANTHER" id="PTHR30126">
    <property type="entry name" value="HTH-TYPE TRANSCRIPTIONAL REGULATOR"/>
    <property type="match status" value="1"/>
</dbReference>
<comment type="similarity">
    <text evidence="1">Belongs to the LysR transcriptional regulatory family.</text>
</comment>
<dbReference type="EMBL" id="JBHSIV010000015">
    <property type="protein sequence ID" value="MFC5063643.1"/>
    <property type="molecule type" value="Genomic_DNA"/>
</dbReference>
<comment type="caution">
    <text evidence="6">The sequence shown here is derived from an EMBL/GenBank/DDBJ whole genome shotgun (WGS) entry which is preliminary data.</text>
</comment>
<dbReference type="InterPro" id="IPR036388">
    <property type="entry name" value="WH-like_DNA-bd_sf"/>
</dbReference>
<dbReference type="Gene3D" id="1.10.10.10">
    <property type="entry name" value="Winged helix-like DNA-binding domain superfamily/Winged helix DNA-binding domain"/>
    <property type="match status" value="1"/>
</dbReference>
<proteinExistence type="inferred from homology"/>
<dbReference type="PRINTS" id="PR00039">
    <property type="entry name" value="HTHLYSR"/>
</dbReference>
<dbReference type="SUPFAM" id="SSF46785">
    <property type="entry name" value="Winged helix' DNA-binding domain"/>
    <property type="match status" value="1"/>
</dbReference>
<organism evidence="6 7">
    <name type="scientific">Actinomycetospora atypica</name>
    <dbReference type="NCBI Taxonomy" id="1290095"/>
    <lineage>
        <taxon>Bacteria</taxon>
        <taxon>Bacillati</taxon>
        <taxon>Actinomycetota</taxon>
        <taxon>Actinomycetes</taxon>
        <taxon>Pseudonocardiales</taxon>
        <taxon>Pseudonocardiaceae</taxon>
        <taxon>Actinomycetospora</taxon>
    </lineage>
</organism>
<evidence type="ECO:0000256" key="3">
    <source>
        <dbReference type="ARBA" id="ARBA00023125"/>
    </source>
</evidence>
<evidence type="ECO:0000313" key="7">
    <source>
        <dbReference type="Proteomes" id="UP001595947"/>
    </source>
</evidence>